<comment type="caution">
    <text evidence="2">The sequence shown here is derived from an EMBL/GenBank/DDBJ whole genome shotgun (WGS) entry which is preliminary data.</text>
</comment>
<dbReference type="AlphaFoldDB" id="A0ABD1ZY13"/>
<gene>
    <name evidence="2" type="ORF">V1478_016951</name>
</gene>
<dbReference type="EMBL" id="JAUDFV010000158">
    <property type="protein sequence ID" value="KAL2713253.1"/>
    <property type="molecule type" value="Genomic_DNA"/>
</dbReference>
<feature type="compositionally biased region" description="Acidic residues" evidence="1">
    <location>
        <begin position="12"/>
        <end position="28"/>
    </location>
</feature>
<feature type="compositionally biased region" description="Basic and acidic residues" evidence="1">
    <location>
        <begin position="1"/>
        <end position="11"/>
    </location>
</feature>
<accession>A0ABD1ZY13</accession>
<feature type="region of interest" description="Disordered" evidence="1">
    <location>
        <begin position="1"/>
        <end position="35"/>
    </location>
</feature>
<keyword evidence="3" id="KW-1185">Reference proteome</keyword>
<organism evidence="2 3">
    <name type="scientific">Vespula squamosa</name>
    <name type="common">Southern yellow jacket</name>
    <name type="synonym">Wasp</name>
    <dbReference type="NCBI Taxonomy" id="30214"/>
    <lineage>
        <taxon>Eukaryota</taxon>
        <taxon>Metazoa</taxon>
        <taxon>Ecdysozoa</taxon>
        <taxon>Arthropoda</taxon>
        <taxon>Hexapoda</taxon>
        <taxon>Insecta</taxon>
        <taxon>Pterygota</taxon>
        <taxon>Neoptera</taxon>
        <taxon>Endopterygota</taxon>
        <taxon>Hymenoptera</taxon>
        <taxon>Apocrita</taxon>
        <taxon>Aculeata</taxon>
        <taxon>Vespoidea</taxon>
        <taxon>Vespidae</taxon>
        <taxon>Vespinae</taxon>
        <taxon>Vespula</taxon>
    </lineage>
</organism>
<evidence type="ECO:0000313" key="2">
    <source>
        <dbReference type="EMBL" id="KAL2713253.1"/>
    </source>
</evidence>
<sequence>MKDRQVQKDEGQTSDEEEKDEEQIDEEEAPCKPSHRKKPLLLSMYSHLCAQLVLLQFISIH</sequence>
<evidence type="ECO:0000256" key="1">
    <source>
        <dbReference type="SAM" id="MobiDB-lite"/>
    </source>
</evidence>
<name>A0ABD1ZY13_VESSQ</name>
<evidence type="ECO:0000313" key="3">
    <source>
        <dbReference type="Proteomes" id="UP001607302"/>
    </source>
</evidence>
<reference evidence="2 3" key="1">
    <citation type="journal article" date="2024" name="Ann. Entomol. Soc. Am.">
        <title>Genomic analyses of the southern and eastern yellowjacket wasps (Hymenoptera: Vespidae) reveal evolutionary signatures of social life.</title>
        <authorList>
            <person name="Catto M.A."/>
            <person name="Caine P.B."/>
            <person name="Orr S.E."/>
            <person name="Hunt B.G."/>
            <person name="Goodisman M.A.D."/>
        </authorList>
    </citation>
    <scope>NUCLEOTIDE SEQUENCE [LARGE SCALE GENOMIC DNA]</scope>
    <source>
        <strain evidence="2">233</strain>
        <tissue evidence="2">Head and thorax</tissue>
    </source>
</reference>
<dbReference type="Proteomes" id="UP001607302">
    <property type="component" value="Unassembled WGS sequence"/>
</dbReference>
<proteinExistence type="predicted"/>
<protein>
    <submittedName>
        <fullName evidence="2">Uncharacterized protein</fullName>
    </submittedName>
</protein>